<dbReference type="InterPro" id="IPR008538">
    <property type="entry name" value="Uma2"/>
</dbReference>
<keyword evidence="3" id="KW-1185">Reference proteome</keyword>
<dbReference type="SUPFAM" id="SSF52980">
    <property type="entry name" value="Restriction endonuclease-like"/>
    <property type="match status" value="1"/>
</dbReference>
<sequence>MLANAQSLSGLGDHITIVPGGEAPCAAIPTAALQSHDAFRDWATSPLFPEQVVVTYLNGEVCIDMSPDNLDTHNLLKGKVFRVLDELVEREDLGVLFADGCLLSNAFAKLTTVPDALFASHESLESELVRPTASKAQPGSHVELNGSPDWVLEVVSASSVHKDNQTLRDGYYRAGVKEYWIIDGRDDDLSFVMLVRGPNSFVPVAAEGGFLSSPTFNARFALTRRRDRHGFWQYSLSTQ</sequence>
<dbReference type="Proteomes" id="UP000317429">
    <property type="component" value="Chromosome"/>
</dbReference>
<accession>A0A518D885</accession>
<dbReference type="PANTHER" id="PTHR34107">
    <property type="entry name" value="SLL0198 PROTEIN-RELATED"/>
    <property type="match status" value="1"/>
</dbReference>
<protein>
    <recommendedName>
        <fullName evidence="1">Putative restriction endonuclease domain-containing protein</fullName>
    </recommendedName>
</protein>
<evidence type="ECO:0000313" key="2">
    <source>
        <dbReference type="EMBL" id="QDU87678.1"/>
    </source>
</evidence>
<dbReference type="OrthoDB" id="1807117at2"/>
<dbReference type="EMBL" id="CP036291">
    <property type="protein sequence ID" value="QDU87678.1"/>
    <property type="molecule type" value="Genomic_DNA"/>
</dbReference>
<evidence type="ECO:0000313" key="3">
    <source>
        <dbReference type="Proteomes" id="UP000317429"/>
    </source>
</evidence>
<gene>
    <name evidence="2" type="ORF">Pla175_10440</name>
</gene>
<proteinExistence type="predicted"/>
<dbReference type="KEGG" id="pnd:Pla175_10440"/>
<dbReference type="Pfam" id="PF05685">
    <property type="entry name" value="Uma2"/>
    <property type="match status" value="1"/>
</dbReference>
<dbReference type="InterPro" id="IPR011335">
    <property type="entry name" value="Restrct_endonuc-II-like"/>
</dbReference>
<dbReference type="PANTHER" id="PTHR34107:SF4">
    <property type="entry name" value="SLL1222 PROTEIN"/>
    <property type="match status" value="1"/>
</dbReference>
<dbReference type="AlphaFoldDB" id="A0A518D885"/>
<dbReference type="CDD" id="cd06260">
    <property type="entry name" value="DUF820-like"/>
    <property type="match status" value="1"/>
</dbReference>
<organism evidence="2 3">
    <name type="scientific">Pirellulimonas nuda</name>
    <dbReference type="NCBI Taxonomy" id="2528009"/>
    <lineage>
        <taxon>Bacteria</taxon>
        <taxon>Pseudomonadati</taxon>
        <taxon>Planctomycetota</taxon>
        <taxon>Planctomycetia</taxon>
        <taxon>Pirellulales</taxon>
        <taxon>Lacipirellulaceae</taxon>
        <taxon>Pirellulimonas</taxon>
    </lineage>
</organism>
<evidence type="ECO:0000259" key="1">
    <source>
        <dbReference type="Pfam" id="PF05685"/>
    </source>
</evidence>
<name>A0A518D885_9BACT</name>
<feature type="domain" description="Putative restriction endonuclease" evidence="1">
    <location>
        <begin position="39"/>
        <end position="216"/>
    </location>
</feature>
<dbReference type="InterPro" id="IPR012296">
    <property type="entry name" value="Nuclease_put_TT1808"/>
</dbReference>
<dbReference type="RefSeq" id="WP_145281786.1">
    <property type="nucleotide sequence ID" value="NZ_CP036291.1"/>
</dbReference>
<reference evidence="2 3" key="1">
    <citation type="submission" date="2019-02" db="EMBL/GenBank/DDBJ databases">
        <title>Deep-cultivation of Planctomycetes and their phenomic and genomic characterization uncovers novel biology.</title>
        <authorList>
            <person name="Wiegand S."/>
            <person name="Jogler M."/>
            <person name="Boedeker C."/>
            <person name="Pinto D."/>
            <person name="Vollmers J."/>
            <person name="Rivas-Marin E."/>
            <person name="Kohn T."/>
            <person name="Peeters S.H."/>
            <person name="Heuer A."/>
            <person name="Rast P."/>
            <person name="Oberbeckmann S."/>
            <person name="Bunk B."/>
            <person name="Jeske O."/>
            <person name="Meyerdierks A."/>
            <person name="Storesund J.E."/>
            <person name="Kallscheuer N."/>
            <person name="Luecker S."/>
            <person name="Lage O.M."/>
            <person name="Pohl T."/>
            <person name="Merkel B.J."/>
            <person name="Hornburger P."/>
            <person name="Mueller R.-W."/>
            <person name="Bruemmer F."/>
            <person name="Labrenz M."/>
            <person name="Spormann A.M."/>
            <person name="Op den Camp H."/>
            <person name="Overmann J."/>
            <person name="Amann R."/>
            <person name="Jetten M.S.M."/>
            <person name="Mascher T."/>
            <person name="Medema M.H."/>
            <person name="Devos D.P."/>
            <person name="Kaster A.-K."/>
            <person name="Ovreas L."/>
            <person name="Rohde M."/>
            <person name="Galperin M.Y."/>
            <person name="Jogler C."/>
        </authorList>
    </citation>
    <scope>NUCLEOTIDE SEQUENCE [LARGE SCALE GENOMIC DNA]</scope>
    <source>
        <strain evidence="2 3">Pla175</strain>
    </source>
</reference>
<dbReference type="Gene3D" id="3.90.1570.10">
    <property type="entry name" value="tt1808, chain A"/>
    <property type="match status" value="1"/>
</dbReference>